<reference evidence="2" key="1">
    <citation type="journal article" date="2017" name="Nat. Ecol. Evol.">
        <title>Genome expansion and lineage-specific genetic innovations in the forest pathogenic fungi Armillaria.</title>
        <authorList>
            <person name="Sipos G."/>
            <person name="Prasanna A.N."/>
            <person name="Walter M.C."/>
            <person name="O'Connor E."/>
            <person name="Balint B."/>
            <person name="Krizsan K."/>
            <person name="Kiss B."/>
            <person name="Hess J."/>
            <person name="Varga T."/>
            <person name="Slot J."/>
            <person name="Riley R."/>
            <person name="Boka B."/>
            <person name="Rigling D."/>
            <person name="Barry K."/>
            <person name="Lee J."/>
            <person name="Mihaltcheva S."/>
            <person name="LaButti K."/>
            <person name="Lipzen A."/>
            <person name="Waldron R."/>
            <person name="Moloney N.M."/>
            <person name="Sperisen C."/>
            <person name="Kredics L."/>
            <person name="Vagvoelgyi C."/>
            <person name="Patrignani A."/>
            <person name="Fitzpatrick D."/>
            <person name="Nagy I."/>
            <person name="Doyle S."/>
            <person name="Anderson J.B."/>
            <person name="Grigoriev I.V."/>
            <person name="Gueldener U."/>
            <person name="Muensterkoetter M."/>
            <person name="Nagy L.G."/>
        </authorList>
    </citation>
    <scope>NUCLEOTIDE SEQUENCE [LARGE SCALE GENOMIC DNA]</scope>
    <source>
        <strain evidence="2">Ar21-2</strain>
    </source>
</reference>
<organism evidence="1 2">
    <name type="scientific">Armillaria gallica</name>
    <name type="common">Bulbous honey fungus</name>
    <name type="synonym">Armillaria bulbosa</name>
    <dbReference type="NCBI Taxonomy" id="47427"/>
    <lineage>
        <taxon>Eukaryota</taxon>
        <taxon>Fungi</taxon>
        <taxon>Dikarya</taxon>
        <taxon>Basidiomycota</taxon>
        <taxon>Agaricomycotina</taxon>
        <taxon>Agaricomycetes</taxon>
        <taxon>Agaricomycetidae</taxon>
        <taxon>Agaricales</taxon>
        <taxon>Marasmiineae</taxon>
        <taxon>Physalacriaceae</taxon>
        <taxon>Armillaria</taxon>
    </lineage>
</organism>
<dbReference type="AlphaFoldDB" id="A0A2H3DXH4"/>
<dbReference type="InParanoid" id="A0A2H3DXH4"/>
<gene>
    <name evidence="1" type="ORF">ARMGADRAFT_1028337</name>
</gene>
<protein>
    <submittedName>
        <fullName evidence="1">Uncharacterized protein</fullName>
    </submittedName>
</protein>
<name>A0A2H3DXH4_ARMGA</name>
<dbReference type="EMBL" id="KZ293651">
    <property type="protein sequence ID" value="PBK96132.1"/>
    <property type="molecule type" value="Genomic_DNA"/>
</dbReference>
<sequence length="304" mass="34139">MACKKGRILPVPLIESAKELRSINDLDTNIWVASQTLGGGVSDVTVGQKALALRYMAYFIPNYRDSMDPKNRVLYKAGVSWKGNVLYLDINTDKPYYVMLLGCLQYGMCMTSNFLFPTLCNENWLRLGPPSDTLSGQLLFDAQVNVLQGLYEKDQDEVHGPSAWDDDSNALTVGREYVKTEEILHVAEPYPVRLEVLLSTHVSHGMKEKFKLFALHMRTVKMVDYYRTWELLDTQGAIDDHLAISTNKLESGDSMLSAVDVMITEPVVIKAFTDTLKAYYFGKSSRPTDLQSLSGDESTGEKHT</sequence>
<accession>A0A2H3DXH4</accession>
<proteinExistence type="predicted"/>
<evidence type="ECO:0000313" key="2">
    <source>
        <dbReference type="Proteomes" id="UP000217790"/>
    </source>
</evidence>
<dbReference type="OrthoDB" id="3032902at2759"/>
<dbReference type="Proteomes" id="UP000217790">
    <property type="component" value="Unassembled WGS sequence"/>
</dbReference>
<keyword evidence="2" id="KW-1185">Reference proteome</keyword>
<evidence type="ECO:0000313" key="1">
    <source>
        <dbReference type="EMBL" id="PBK96132.1"/>
    </source>
</evidence>